<gene>
    <name evidence="2" type="ORF">THRCLA_04199</name>
</gene>
<evidence type="ECO:0000256" key="1">
    <source>
        <dbReference type="SAM" id="Phobius"/>
    </source>
</evidence>
<evidence type="ECO:0000313" key="2">
    <source>
        <dbReference type="EMBL" id="OQS03499.1"/>
    </source>
</evidence>
<dbReference type="EMBL" id="JNBS01000873">
    <property type="protein sequence ID" value="OQS03499.1"/>
    <property type="molecule type" value="Genomic_DNA"/>
</dbReference>
<organism evidence="2 3">
    <name type="scientific">Thraustotheca clavata</name>
    <dbReference type="NCBI Taxonomy" id="74557"/>
    <lineage>
        <taxon>Eukaryota</taxon>
        <taxon>Sar</taxon>
        <taxon>Stramenopiles</taxon>
        <taxon>Oomycota</taxon>
        <taxon>Saprolegniomycetes</taxon>
        <taxon>Saprolegniales</taxon>
        <taxon>Achlyaceae</taxon>
        <taxon>Thraustotheca</taxon>
    </lineage>
</organism>
<accession>A0A1V9ZZV6</accession>
<proteinExistence type="predicted"/>
<evidence type="ECO:0000313" key="3">
    <source>
        <dbReference type="Proteomes" id="UP000243217"/>
    </source>
</evidence>
<protein>
    <submittedName>
        <fullName evidence="2">Uncharacterized protein</fullName>
    </submittedName>
</protein>
<keyword evidence="1" id="KW-0472">Membrane</keyword>
<sequence>MHVNRRQAVAQTRSCWWLIFIGRLYIVLSIISSCSYVWVLSSYASNDFWWKGFTTQTSQTFLADVCNSQLLLNSTTSTPLILRLFDKKHISVAYPRQLLLDNDILFSTVIAALRAIDLSKNVKIFTRYCWVDFNKKYSLAFTHARARLYLSRKHNNAAVYLESMFRNTDKRELNEGNSPWLSVAEEVNYWKSNGLTQWQTECCQCIGASSKNNYFLNSKSATWPLCMDYDQRLYGIWNDLDDCQFNNCSLIRDVDSKSNKSKINGSNSTIQFSVHPHLSVTLVSKPSELTQLLTHFLALIHALIAQTDIVYHSKKIYAGPHHWDDGVSKFYGGNPMCIYATGAAFVQPPIGFYDTCGKPTQDLIDIDTTGVLWATWILGITEINLYSVCSLPLVAQNDPWSFFGLVMINDRLRGRSEGDIGAIVLISKANDLSDYQQTHLSFHSSFPCIFGLQQFTFLFSIQDPILVPKTYFTSIELVNLWWVVHCTTSRSVGYTSFELHSSKLTSSQQCYTFQVVPRSIAEILLIAGEATWISYIVVDVVLPYCPLDSHIYAPISMTIQPNFSIVQLGLNIVCHVDQVEVGSFNRLLVLLAINFGPFI</sequence>
<reference evidence="2 3" key="1">
    <citation type="journal article" date="2014" name="Genome Biol. Evol.">
        <title>The secreted proteins of Achlya hypogyna and Thraustotheca clavata identify the ancestral oomycete secretome and reveal gene acquisitions by horizontal gene transfer.</title>
        <authorList>
            <person name="Misner I."/>
            <person name="Blouin N."/>
            <person name="Leonard G."/>
            <person name="Richards T.A."/>
            <person name="Lane C.E."/>
        </authorList>
    </citation>
    <scope>NUCLEOTIDE SEQUENCE [LARGE SCALE GENOMIC DNA]</scope>
    <source>
        <strain evidence="2 3">ATCC 34112</strain>
    </source>
</reference>
<dbReference type="PROSITE" id="PS51257">
    <property type="entry name" value="PROKAR_LIPOPROTEIN"/>
    <property type="match status" value="1"/>
</dbReference>
<keyword evidence="1" id="KW-0812">Transmembrane</keyword>
<name>A0A1V9ZZV6_9STRA</name>
<dbReference type="AlphaFoldDB" id="A0A1V9ZZV6"/>
<comment type="caution">
    <text evidence="2">The sequence shown here is derived from an EMBL/GenBank/DDBJ whole genome shotgun (WGS) entry which is preliminary data.</text>
</comment>
<feature type="transmembrane region" description="Helical" evidence="1">
    <location>
        <begin position="15"/>
        <end position="38"/>
    </location>
</feature>
<keyword evidence="3" id="KW-1185">Reference proteome</keyword>
<dbReference type="Proteomes" id="UP000243217">
    <property type="component" value="Unassembled WGS sequence"/>
</dbReference>
<keyword evidence="1" id="KW-1133">Transmembrane helix</keyword>